<dbReference type="CDD" id="cd01949">
    <property type="entry name" value="GGDEF"/>
    <property type="match status" value="1"/>
</dbReference>
<evidence type="ECO:0000313" key="10">
    <source>
        <dbReference type="EMBL" id="GGD66017.1"/>
    </source>
</evidence>
<dbReference type="InterPro" id="IPR011620">
    <property type="entry name" value="Sig_transdc_His_kinase_LytS_TM"/>
</dbReference>
<evidence type="ECO:0000313" key="11">
    <source>
        <dbReference type="Proteomes" id="UP000612456"/>
    </source>
</evidence>
<dbReference type="SMART" id="SM00091">
    <property type="entry name" value="PAS"/>
    <property type="match status" value="1"/>
</dbReference>
<feature type="transmembrane region" description="Helical" evidence="6">
    <location>
        <begin position="160"/>
        <end position="179"/>
    </location>
</feature>
<evidence type="ECO:0008006" key="12">
    <source>
        <dbReference type="Google" id="ProtNLM"/>
    </source>
</evidence>
<keyword evidence="5 6" id="KW-0472">Membrane</keyword>
<gene>
    <name evidence="10" type="ORF">GCM10010911_24700</name>
</gene>
<dbReference type="GO" id="GO:0071555">
    <property type="term" value="P:cell wall organization"/>
    <property type="evidence" value="ECO:0007669"/>
    <property type="project" value="InterPro"/>
</dbReference>
<dbReference type="Gene3D" id="3.30.70.270">
    <property type="match status" value="1"/>
</dbReference>
<dbReference type="InterPro" id="IPR043128">
    <property type="entry name" value="Rev_trsase/Diguanyl_cyclase"/>
</dbReference>
<dbReference type="PROSITE" id="PS50113">
    <property type="entry name" value="PAC"/>
    <property type="match status" value="1"/>
</dbReference>
<dbReference type="InterPro" id="IPR050469">
    <property type="entry name" value="Diguanylate_Cyclase"/>
</dbReference>
<organism evidence="10 11">
    <name type="scientific">Paenibacillus nasutitermitis</name>
    <dbReference type="NCBI Taxonomy" id="1652958"/>
    <lineage>
        <taxon>Bacteria</taxon>
        <taxon>Bacillati</taxon>
        <taxon>Bacillota</taxon>
        <taxon>Bacilli</taxon>
        <taxon>Bacillales</taxon>
        <taxon>Paenibacillaceae</taxon>
        <taxon>Paenibacillus</taxon>
    </lineage>
</organism>
<reference evidence="10" key="1">
    <citation type="journal article" date="2014" name="Int. J. Syst. Evol. Microbiol.">
        <title>Complete genome sequence of Corynebacterium casei LMG S-19264T (=DSM 44701T), isolated from a smear-ripened cheese.</title>
        <authorList>
            <consortium name="US DOE Joint Genome Institute (JGI-PGF)"/>
            <person name="Walter F."/>
            <person name="Albersmeier A."/>
            <person name="Kalinowski J."/>
            <person name="Ruckert C."/>
        </authorList>
    </citation>
    <scope>NUCLEOTIDE SEQUENCE</scope>
    <source>
        <strain evidence="10">CGMCC 1.15178</strain>
    </source>
</reference>
<dbReference type="SUPFAM" id="SSF55785">
    <property type="entry name" value="PYP-like sensor domain (PAS domain)"/>
    <property type="match status" value="1"/>
</dbReference>
<proteinExistence type="predicted"/>
<dbReference type="PROSITE" id="PS50887">
    <property type="entry name" value="GGDEF"/>
    <property type="match status" value="1"/>
</dbReference>
<keyword evidence="4 6" id="KW-1133">Transmembrane helix</keyword>
<dbReference type="Gene3D" id="3.30.450.20">
    <property type="entry name" value="PAS domain"/>
    <property type="match status" value="1"/>
</dbReference>
<sequence length="524" mass="58710">MRVFSDFIVNLALFIACFFLINRMYPLEMISSRTSSTQSKLTLGFILGAFGIILMLFGFQITDTTILDYRQLAVISAALMGGFYASILSAIIIGLFRILYFGVNESSIIACLNILLLGSLSGMIVRYRLTYWRRWIALIGAMVIITSASLYYLLGKNSLYIILYFLAVMIFGSIFIAYLKYYLMRANLMEIQLKENEGRYRQLNALKEAVFQSATEVSIIVTDPTGLITLFNKGAEKMLGYAEDEMLGKLTPVNFHLEAEIERRGQELSELAGKEITGFDVLIKWSHRNNSDEREWTYVKKDGSLIIVDLLITPLQYEGELSGYVGIATDITAKKQAENRLIEANHLLQKLSTMDGLTGIANRRAFDERLRLEWKSAFTSQTPIALIIIDIDYFKAYNDTYGHIEGDECLKRVAMIFQRRMIQHGGLAARYGGEEFAVILPGMAIEEAFRTAEILRSDIESACIPHSGSKVHDAVTISAGVTATIPEAADLRLELLLEADTMLYQSKQNGRNRVTAAGITSTSV</sequence>
<dbReference type="Proteomes" id="UP000612456">
    <property type="component" value="Unassembled WGS sequence"/>
</dbReference>
<keyword evidence="11" id="KW-1185">Reference proteome</keyword>
<dbReference type="SUPFAM" id="SSF55073">
    <property type="entry name" value="Nucleotide cyclase"/>
    <property type="match status" value="1"/>
</dbReference>
<feature type="domain" description="GGDEF" evidence="9">
    <location>
        <begin position="382"/>
        <end position="519"/>
    </location>
</feature>
<evidence type="ECO:0000259" key="9">
    <source>
        <dbReference type="PROSITE" id="PS50887"/>
    </source>
</evidence>
<dbReference type="GO" id="GO:0043709">
    <property type="term" value="P:cell adhesion involved in single-species biofilm formation"/>
    <property type="evidence" value="ECO:0007669"/>
    <property type="project" value="TreeGrafter"/>
</dbReference>
<dbReference type="PROSITE" id="PS51257">
    <property type="entry name" value="PROKAR_LIPOPROTEIN"/>
    <property type="match status" value="1"/>
</dbReference>
<dbReference type="AlphaFoldDB" id="A0A916YXR2"/>
<dbReference type="GO" id="GO:1902201">
    <property type="term" value="P:negative regulation of bacterial-type flagellum-dependent cell motility"/>
    <property type="evidence" value="ECO:0007669"/>
    <property type="project" value="TreeGrafter"/>
</dbReference>
<keyword evidence="2" id="KW-1003">Cell membrane</keyword>
<reference evidence="10" key="2">
    <citation type="submission" date="2020-09" db="EMBL/GenBank/DDBJ databases">
        <authorList>
            <person name="Sun Q."/>
            <person name="Zhou Y."/>
        </authorList>
    </citation>
    <scope>NUCLEOTIDE SEQUENCE</scope>
    <source>
        <strain evidence="10">CGMCC 1.15178</strain>
    </source>
</reference>
<dbReference type="PANTHER" id="PTHR45138">
    <property type="entry name" value="REGULATORY COMPONENTS OF SENSORY TRANSDUCTION SYSTEM"/>
    <property type="match status" value="1"/>
</dbReference>
<dbReference type="FunFam" id="3.30.70.270:FF:000001">
    <property type="entry name" value="Diguanylate cyclase domain protein"/>
    <property type="match status" value="1"/>
</dbReference>
<feature type="transmembrane region" description="Helical" evidence="6">
    <location>
        <begin position="7"/>
        <end position="25"/>
    </location>
</feature>
<evidence type="ECO:0000259" key="7">
    <source>
        <dbReference type="PROSITE" id="PS50112"/>
    </source>
</evidence>
<dbReference type="Pfam" id="PF07694">
    <property type="entry name" value="5TM-5TMR_LYT"/>
    <property type="match status" value="1"/>
</dbReference>
<dbReference type="PROSITE" id="PS50112">
    <property type="entry name" value="PAS"/>
    <property type="match status" value="1"/>
</dbReference>
<comment type="caution">
    <text evidence="10">The sequence shown here is derived from an EMBL/GenBank/DDBJ whole genome shotgun (WGS) entry which is preliminary data.</text>
</comment>
<feature type="transmembrane region" description="Helical" evidence="6">
    <location>
        <begin position="73"/>
        <end position="100"/>
    </location>
</feature>
<dbReference type="SMART" id="SM00267">
    <property type="entry name" value="GGDEF"/>
    <property type="match status" value="1"/>
</dbReference>
<dbReference type="InterPro" id="IPR000700">
    <property type="entry name" value="PAS-assoc_C"/>
</dbReference>
<feature type="transmembrane region" description="Helical" evidence="6">
    <location>
        <begin position="135"/>
        <end position="154"/>
    </location>
</feature>
<dbReference type="InterPro" id="IPR001610">
    <property type="entry name" value="PAC"/>
</dbReference>
<dbReference type="SMART" id="SM00086">
    <property type="entry name" value="PAC"/>
    <property type="match status" value="1"/>
</dbReference>
<feature type="transmembrane region" description="Helical" evidence="6">
    <location>
        <begin position="106"/>
        <end position="123"/>
    </location>
</feature>
<evidence type="ECO:0000256" key="1">
    <source>
        <dbReference type="ARBA" id="ARBA00004651"/>
    </source>
</evidence>
<dbReference type="InterPro" id="IPR035965">
    <property type="entry name" value="PAS-like_dom_sf"/>
</dbReference>
<feature type="domain" description="PAS" evidence="7">
    <location>
        <begin position="207"/>
        <end position="249"/>
    </location>
</feature>
<dbReference type="GO" id="GO:0052621">
    <property type="term" value="F:diguanylate cyclase activity"/>
    <property type="evidence" value="ECO:0007669"/>
    <property type="project" value="TreeGrafter"/>
</dbReference>
<dbReference type="NCBIfam" id="TIGR00229">
    <property type="entry name" value="sensory_box"/>
    <property type="match status" value="1"/>
</dbReference>
<evidence type="ECO:0000256" key="6">
    <source>
        <dbReference type="SAM" id="Phobius"/>
    </source>
</evidence>
<dbReference type="InterPro" id="IPR029787">
    <property type="entry name" value="Nucleotide_cyclase"/>
</dbReference>
<evidence type="ECO:0000256" key="3">
    <source>
        <dbReference type="ARBA" id="ARBA00022692"/>
    </source>
</evidence>
<evidence type="ECO:0000256" key="4">
    <source>
        <dbReference type="ARBA" id="ARBA00022989"/>
    </source>
</evidence>
<dbReference type="PANTHER" id="PTHR45138:SF9">
    <property type="entry name" value="DIGUANYLATE CYCLASE DGCM-RELATED"/>
    <property type="match status" value="1"/>
</dbReference>
<evidence type="ECO:0000259" key="8">
    <source>
        <dbReference type="PROSITE" id="PS50113"/>
    </source>
</evidence>
<dbReference type="InterPro" id="IPR000160">
    <property type="entry name" value="GGDEF_dom"/>
</dbReference>
<keyword evidence="3 6" id="KW-0812">Transmembrane</keyword>
<dbReference type="EMBL" id="BMHP01000002">
    <property type="protein sequence ID" value="GGD66017.1"/>
    <property type="molecule type" value="Genomic_DNA"/>
</dbReference>
<feature type="domain" description="PAC" evidence="8">
    <location>
        <begin position="292"/>
        <end position="343"/>
    </location>
</feature>
<dbReference type="Pfam" id="PF13426">
    <property type="entry name" value="PAS_9"/>
    <property type="match status" value="1"/>
</dbReference>
<evidence type="ECO:0000256" key="5">
    <source>
        <dbReference type="ARBA" id="ARBA00023136"/>
    </source>
</evidence>
<dbReference type="CDD" id="cd00130">
    <property type="entry name" value="PAS"/>
    <property type="match status" value="1"/>
</dbReference>
<comment type="subcellular location">
    <subcellularLocation>
        <location evidence="1">Cell membrane</location>
        <topology evidence="1">Multi-pass membrane protein</topology>
    </subcellularLocation>
</comment>
<dbReference type="NCBIfam" id="TIGR00254">
    <property type="entry name" value="GGDEF"/>
    <property type="match status" value="1"/>
</dbReference>
<dbReference type="Pfam" id="PF00990">
    <property type="entry name" value="GGDEF"/>
    <property type="match status" value="1"/>
</dbReference>
<name>A0A916YXR2_9BACL</name>
<accession>A0A916YXR2</accession>
<evidence type="ECO:0000256" key="2">
    <source>
        <dbReference type="ARBA" id="ARBA00022475"/>
    </source>
</evidence>
<dbReference type="GO" id="GO:0005886">
    <property type="term" value="C:plasma membrane"/>
    <property type="evidence" value="ECO:0007669"/>
    <property type="project" value="UniProtKB-SubCell"/>
</dbReference>
<protein>
    <recommendedName>
        <fullName evidence="12">PAS domain S-box-containing protein/diguanylate cyclase (GGDEF) domain-containing protein</fullName>
    </recommendedName>
</protein>
<feature type="transmembrane region" description="Helical" evidence="6">
    <location>
        <begin position="41"/>
        <end position="61"/>
    </location>
</feature>
<dbReference type="InterPro" id="IPR000014">
    <property type="entry name" value="PAS"/>
</dbReference>
<dbReference type="GO" id="GO:0000155">
    <property type="term" value="F:phosphorelay sensor kinase activity"/>
    <property type="evidence" value="ECO:0007669"/>
    <property type="project" value="InterPro"/>
</dbReference>